<dbReference type="EMBL" id="JAAMPC010000005">
    <property type="protein sequence ID" value="KAG2310663.1"/>
    <property type="molecule type" value="Genomic_DNA"/>
</dbReference>
<keyword evidence="2" id="KW-1185">Reference proteome</keyword>
<evidence type="ECO:0000313" key="2">
    <source>
        <dbReference type="Proteomes" id="UP000886595"/>
    </source>
</evidence>
<accession>A0A8X7VGB5</accession>
<name>A0A8X7VGB5_BRACI</name>
<evidence type="ECO:0000313" key="1">
    <source>
        <dbReference type="EMBL" id="KAG2310663.1"/>
    </source>
</evidence>
<dbReference type="AlphaFoldDB" id="A0A8X7VGB5"/>
<sequence>MLQAAAPKPTIYKNATRKIQNFPEASWPTWFHRLQSTMSQAKSIVCFAFNGGEPRTAYMEPMQCGLGNIMFKNVKPFSDYPMRFKILNSNILCFRNCQHAAAVTIEAEELASLGLIHLHITRANGVAAPCIHLPNPRFVIE</sequence>
<organism evidence="1 2">
    <name type="scientific">Brassica carinata</name>
    <name type="common">Ethiopian mustard</name>
    <name type="synonym">Abyssinian cabbage</name>
    <dbReference type="NCBI Taxonomy" id="52824"/>
    <lineage>
        <taxon>Eukaryota</taxon>
        <taxon>Viridiplantae</taxon>
        <taxon>Streptophyta</taxon>
        <taxon>Embryophyta</taxon>
        <taxon>Tracheophyta</taxon>
        <taxon>Spermatophyta</taxon>
        <taxon>Magnoliopsida</taxon>
        <taxon>eudicotyledons</taxon>
        <taxon>Gunneridae</taxon>
        <taxon>Pentapetalae</taxon>
        <taxon>rosids</taxon>
        <taxon>malvids</taxon>
        <taxon>Brassicales</taxon>
        <taxon>Brassicaceae</taxon>
        <taxon>Brassiceae</taxon>
        <taxon>Brassica</taxon>
    </lineage>
</organism>
<protein>
    <submittedName>
        <fullName evidence="1">Uncharacterized protein</fullName>
    </submittedName>
</protein>
<comment type="caution">
    <text evidence="1">The sequence shown here is derived from an EMBL/GenBank/DDBJ whole genome shotgun (WGS) entry which is preliminary data.</text>
</comment>
<reference evidence="1 2" key="1">
    <citation type="submission" date="2020-02" db="EMBL/GenBank/DDBJ databases">
        <authorList>
            <person name="Ma Q."/>
            <person name="Huang Y."/>
            <person name="Song X."/>
            <person name="Pei D."/>
        </authorList>
    </citation>
    <scope>NUCLEOTIDE SEQUENCE [LARGE SCALE GENOMIC DNA]</scope>
    <source>
        <strain evidence="1">Sxm20200214</strain>
        <tissue evidence="1">Leaf</tissue>
    </source>
</reference>
<dbReference type="Proteomes" id="UP000886595">
    <property type="component" value="Unassembled WGS sequence"/>
</dbReference>
<gene>
    <name evidence="1" type="ORF">Bca52824_022220</name>
</gene>
<proteinExistence type="predicted"/>